<proteinExistence type="predicted"/>
<dbReference type="RefSeq" id="XP_037224823.1">
    <property type="nucleotide sequence ID" value="XM_037359728.1"/>
</dbReference>
<sequence>MCGLDSFYPRSTVASALTESIDDITQEVLSTVQHFSSSVRTELLCEQRPLRRVYILFSHLDSQYGNVELIRAFQRALIRFGGIEYMINGDLLARLAAPSLQEEEFDWQTGEYIFSQRHDTISSGDGPPTHGEDAIAPQALSPHRPPSASSHRGNHAEEASRTEPHGALPSYQTAAAPAVAAAGPTHELSSNSSSLAQPQATQNSASDLPTPGPQLRRHGLTHWLYVHICKWPKRLTTHPDRALPRQS</sequence>
<feature type="region of interest" description="Disordered" evidence="1">
    <location>
        <begin position="118"/>
        <end position="214"/>
    </location>
</feature>
<keyword evidence="3" id="KW-1185">Reference proteome</keyword>
<dbReference type="GeneID" id="59342244"/>
<name>A0A8H6TBB5_9AGAR</name>
<dbReference type="Proteomes" id="UP000636479">
    <property type="component" value="Unassembled WGS sequence"/>
</dbReference>
<feature type="compositionally biased region" description="Basic and acidic residues" evidence="1">
    <location>
        <begin position="154"/>
        <end position="164"/>
    </location>
</feature>
<evidence type="ECO:0000313" key="3">
    <source>
        <dbReference type="Proteomes" id="UP000636479"/>
    </source>
</evidence>
<reference evidence="2" key="1">
    <citation type="submission" date="2020-05" db="EMBL/GenBank/DDBJ databases">
        <title>Mycena genomes resolve the evolution of fungal bioluminescence.</title>
        <authorList>
            <person name="Tsai I.J."/>
        </authorList>
    </citation>
    <scope>NUCLEOTIDE SEQUENCE</scope>
    <source>
        <strain evidence="2">171206Taipei</strain>
    </source>
</reference>
<gene>
    <name evidence="2" type="ORF">MIND_00286300</name>
</gene>
<feature type="compositionally biased region" description="Polar residues" evidence="1">
    <location>
        <begin position="187"/>
        <end position="207"/>
    </location>
</feature>
<dbReference type="EMBL" id="JACAZF010000002">
    <property type="protein sequence ID" value="KAF7312715.1"/>
    <property type="molecule type" value="Genomic_DNA"/>
</dbReference>
<dbReference type="AlphaFoldDB" id="A0A8H6TBB5"/>
<protein>
    <submittedName>
        <fullName evidence="2">Uncharacterized protein</fullName>
    </submittedName>
</protein>
<organism evidence="2 3">
    <name type="scientific">Mycena indigotica</name>
    <dbReference type="NCBI Taxonomy" id="2126181"/>
    <lineage>
        <taxon>Eukaryota</taxon>
        <taxon>Fungi</taxon>
        <taxon>Dikarya</taxon>
        <taxon>Basidiomycota</taxon>
        <taxon>Agaricomycotina</taxon>
        <taxon>Agaricomycetes</taxon>
        <taxon>Agaricomycetidae</taxon>
        <taxon>Agaricales</taxon>
        <taxon>Marasmiineae</taxon>
        <taxon>Mycenaceae</taxon>
        <taxon>Mycena</taxon>
    </lineage>
</organism>
<evidence type="ECO:0000256" key="1">
    <source>
        <dbReference type="SAM" id="MobiDB-lite"/>
    </source>
</evidence>
<evidence type="ECO:0000313" key="2">
    <source>
        <dbReference type="EMBL" id="KAF7312715.1"/>
    </source>
</evidence>
<comment type="caution">
    <text evidence="2">The sequence shown here is derived from an EMBL/GenBank/DDBJ whole genome shotgun (WGS) entry which is preliminary data.</text>
</comment>
<accession>A0A8H6TBB5</accession>